<evidence type="ECO:0000313" key="2">
    <source>
        <dbReference type="EMBL" id="RKQ90663.1"/>
    </source>
</evidence>
<dbReference type="Proteomes" id="UP000278962">
    <property type="component" value="Unassembled WGS sequence"/>
</dbReference>
<protein>
    <submittedName>
        <fullName evidence="2">Uncharacterized protein</fullName>
    </submittedName>
</protein>
<feature type="region of interest" description="Disordered" evidence="1">
    <location>
        <begin position="85"/>
        <end position="108"/>
    </location>
</feature>
<accession>A0A660L9Y2</accession>
<dbReference type="AlphaFoldDB" id="A0A660L9Y2"/>
<comment type="caution">
    <text evidence="2">The sequence shown here is derived from an EMBL/GenBank/DDBJ whole genome shotgun (WGS) entry which is preliminary data.</text>
</comment>
<gene>
    <name evidence="2" type="ORF">C8N24_0476</name>
</gene>
<name>A0A660L9Y2_9ACTN</name>
<organism evidence="2 3">
    <name type="scientific">Solirubrobacter pauli</name>
    <dbReference type="NCBI Taxonomy" id="166793"/>
    <lineage>
        <taxon>Bacteria</taxon>
        <taxon>Bacillati</taxon>
        <taxon>Actinomycetota</taxon>
        <taxon>Thermoleophilia</taxon>
        <taxon>Solirubrobacterales</taxon>
        <taxon>Solirubrobacteraceae</taxon>
        <taxon>Solirubrobacter</taxon>
    </lineage>
</organism>
<reference evidence="2 3" key="1">
    <citation type="submission" date="2018-10" db="EMBL/GenBank/DDBJ databases">
        <title>Genomic Encyclopedia of Archaeal and Bacterial Type Strains, Phase II (KMG-II): from individual species to whole genera.</title>
        <authorList>
            <person name="Goeker M."/>
        </authorList>
    </citation>
    <scope>NUCLEOTIDE SEQUENCE [LARGE SCALE GENOMIC DNA]</scope>
    <source>
        <strain evidence="2 3">DSM 14954</strain>
    </source>
</reference>
<sequence>MRNLIRALRGKPVELSPKQQEKLAKAQARADAQIAAGEAAGRKAREDYAVFAAAQGLPVEQQAAPPTSLRDVVERAKDSFGELFDDRRDVLDPGPGADFNRPPEEVARPEERAAVALAERDRREAARAPYRGQRELPVAFTRIPATGRTQREAVIAALGTADPAGVFGVYRVPDRLDHRRSSEADAYLEWEIVHAPGALAAAAGPVATSVVSRAAHLVQRAPGDPSVLDEDVLGAALGDLGPERCFGLTRLLTLRGVTFDDHRSWAAHVEGALLLARSGLGDAFARGAPHATLAPSPFHLEILDWEAIAAWVAPWRWGPPRTPSPLPHLPSSPQELLVAYLDVVGVDSADCYGVQITRGSEGDIADLSIASFRKTFDRPKLPSADGEPRQRLHAAEQVILAYRDRPDYVDGRARWAAYQREVLRARLDHLTGVRPPIVVDDHPRQSFAEEVFDFLNPLDAFSTFPQLRHRNARPSLGPYCGELPER</sequence>
<proteinExistence type="predicted"/>
<evidence type="ECO:0000256" key="1">
    <source>
        <dbReference type="SAM" id="MobiDB-lite"/>
    </source>
</evidence>
<evidence type="ECO:0000313" key="3">
    <source>
        <dbReference type="Proteomes" id="UP000278962"/>
    </source>
</evidence>
<dbReference type="EMBL" id="RBIL01000001">
    <property type="protein sequence ID" value="RKQ90663.1"/>
    <property type="molecule type" value="Genomic_DNA"/>
</dbReference>
<dbReference type="RefSeq" id="WP_170178791.1">
    <property type="nucleotide sequence ID" value="NZ_RBIL01000001.1"/>
</dbReference>
<keyword evidence="3" id="KW-1185">Reference proteome</keyword>